<evidence type="ECO:0008006" key="4">
    <source>
        <dbReference type="Google" id="ProtNLM"/>
    </source>
</evidence>
<proteinExistence type="predicted"/>
<protein>
    <recommendedName>
        <fullName evidence="4">HAMP domain-containing protein</fullName>
    </recommendedName>
</protein>
<evidence type="ECO:0000256" key="1">
    <source>
        <dbReference type="SAM" id="Phobius"/>
    </source>
</evidence>
<dbReference type="RefSeq" id="WP_283400839.1">
    <property type="nucleotide sequence ID" value="NZ_FXUB01000004.1"/>
</dbReference>
<organism evidence="2 3">
    <name type="scientific">Desulfurobacterium pacificum</name>
    <dbReference type="NCBI Taxonomy" id="240166"/>
    <lineage>
        <taxon>Bacteria</taxon>
        <taxon>Pseudomonadati</taxon>
        <taxon>Aquificota</taxon>
        <taxon>Aquificia</taxon>
        <taxon>Desulfurobacteriales</taxon>
        <taxon>Desulfurobacteriaceae</taxon>
        <taxon>Desulfurobacterium</taxon>
    </lineage>
</organism>
<comment type="caution">
    <text evidence="2">The sequence shown here is derived from an EMBL/GenBank/DDBJ whole genome shotgun (WGS) entry which is preliminary data.</text>
</comment>
<dbReference type="EMBL" id="FXUB01000004">
    <property type="protein sequence ID" value="SMP15369.1"/>
    <property type="molecule type" value="Genomic_DNA"/>
</dbReference>
<gene>
    <name evidence="2" type="ORF">SAMN06265339_1386</name>
</gene>
<evidence type="ECO:0000313" key="3">
    <source>
        <dbReference type="Proteomes" id="UP001157911"/>
    </source>
</evidence>
<accession>A0ABY1NRB8</accession>
<keyword evidence="1" id="KW-0812">Transmembrane</keyword>
<evidence type="ECO:0000313" key="2">
    <source>
        <dbReference type="EMBL" id="SMP15369.1"/>
    </source>
</evidence>
<sequence length="142" mass="16239">MKKILRAFFMSDLPIRLAYPVRMGLFYYTTAFIFLVVAYFVVADTVKEPALAKLVFEKLLVAIIVVGLFFFVVTYVYSRIVSEDYEKITNFAESLSKGNLDKNEVKLSSLADVDLIKIKEALERLRNSLLISKELLKKKGRG</sequence>
<feature type="transmembrane region" description="Helical" evidence="1">
    <location>
        <begin position="54"/>
        <end position="77"/>
    </location>
</feature>
<dbReference type="Proteomes" id="UP001157911">
    <property type="component" value="Unassembled WGS sequence"/>
</dbReference>
<keyword evidence="1" id="KW-0472">Membrane</keyword>
<reference evidence="2 3" key="1">
    <citation type="submission" date="2017-05" db="EMBL/GenBank/DDBJ databases">
        <authorList>
            <person name="Varghese N."/>
            <person name="Submissions S."/>
        </authorList>
    </citation>
    <scope>NUCLEOTIDE SEQUENCE [LARGE SCALE GENOMIC DNA]</scope>
    <source>
        <strain evidence="2 3">DSM 15522</strain>
    </source>
</reference>
<feature type="transmembrane region" description="Helical" evidence="1">
    <location>
        <begin position="21"/>
        <end position="42"/>
    </location>
</feature>
<keyword evidence="1" id="KW-1133">Transmembrane helix</keyword>
<keyword evidence="3" id="KW-1185">Reference proteome</keyword>
<name>A0ABY1NRB8_9BACT</name>